<accession>A0ABR0IYV6</accession>
<organism evidence="3 4">
    <name type="scientific">Exophiala sideris</name>
    <dbReference type="NCBI Taxonomy" id="1016849"/>
    <lineage>
        <taxon>Eukaryota</taxon>
        <taxon>Fungi</taxon>
        <taxon>Dikarya</taxon>
        <taxon>Ascomycota</taxon>
        <taxon>Pezizomycotina</taxon>
        <taxon>Eurotiomycetes</taxon>
        <taxon>Chaetothyriomycetidae</taxon>
        <taxon>Chaetothyriales</taxon>
        <taxon>Herpotrichiellaceae</taxon>
        <taxon>Exophiala</taxon>
    </lineage>
</organism>
<reference evidence="3 4" key="1">
    <citation type="submission" date="2023-08" db="EMBL/GenBank/DDBJ databases">
        <title>Black Yeasts Isolated from many extreme environments.</title>
        <authorList>
            <person name="Coleine C."/>
            <person name="Stajich J.E."/>
            <person name="Selbmann L."/>
        </authorList>
    </citation>
    <scope>NUCLEOTIDE SEQUENCE [LARGE SCALE GENOMIC DNA]</scope>
    <source>
        <strain evidence="3 4">CCFEE 6328</strain>
    </source>
</reference>
<name>A0ABR0IYV6_9EURO</name>
<gene>
    <name evidence="3" type="ORF">LTR69_009957</name>
</gene>
<proteinExistence type="predicted"/>
<keyword evidence="4" id="KW-1185">Reference proteome</keyword>
<evidence type="ECO:0000313" key="3">
    <source>
        <dbReference type="EMBL" id="KAK5052195.1"/>
    </source>
</evidence>
<dbReference type="InterPro" id="IPR046347">
    <property type="entry name" value="bZIP_sf"/>
</dbReference>
<feature type="coiled-coil region" evidence="1">
    <location>
        <begin position="135"/>
        <end position="162"/>
    </location>
</feature>
<feature type="region of interest" description="Disordered" evidence="2">
    <location>
        <begin position="88"/>
        <end position="133"/>
    </location>
</feature>
<evidence type="ECO:0000256" key="1">
    <source>
        <dbReference type="SAM" id="Coils"/>
    </source>
</evidence>
<dbReference type="EMBL" id="JAVRRF010000031">
    <property type="protein sequence ID" value="KAK5052195.1"/>
    <property type="molecule type" value="Genomic_DNA"/>
</dbReference>
<dbReference type="Gene3D" id="1.20.5.170">
    <property type="match status" value="1"/>
</dbReference>
<sequence length="212" mass="23774">MQHSDQPINTLYSSATLPDLYSYDWSYVPTVFAESNSDEFLDFLLLDDSSTTAMPQETHHRAASVTESVISDTSSTTTQQTIFSESYFQPVPSSKESQPSSAMSGRGMLIPGLPTEQERSHRRREQNRKAQSVFRQKRKCEVSKLQQEVAQLRRQLAVTHLNAATAGWTICAKCRNFYPPTFHNQEASPVSLERESHPDSAWTGPGMVIGDV</sequence>
<evidence type="ECO:0008006" key="5">
    <source>
        <dbReference type="Google" id="ProtNLM"/>
    </source>
</evidence>
<comment type="caution">
    <text evidence="3">The sequence shown here is derived from an EMBL/GenBank/DDBJ whole genome shotgun (WGS) entry which is preliminary data.</text>
</comment>
<dbReference type="SUPFAM" id="SSF57959">
    <property type="entry name" value="Leucine zipper domain"/>
    <property type="match status" value="1"/>
</dbReference>
<dbReference type="CDD" id="cd14686">
    <property type="entry name" value="bZIP"/>
    <property type="match status" value="1"/>
</dbReference>
<feature type="compositionally biased region" description="Polar residues" evidence="2">
    <location>
        <begin position="91"/>
        <end position="103"/>
    </location>
</feature>
<dbReference type="Proteomes" id="UP001345691">
    <property type="component" value="Unassembled WGS sequence"/>
</dbReference>
<evidence type="ECO:0000256" key="2">
    <source>
        <dbReference type="SAM" id="MobiDB-lite"/>
    </source>
</evidence>
<keyword evidence="1" id="KW-0175">Coiled coil</keyword>
<evidence type="ECO:0000313" key="4">
    <source>
        <dbReference type="Proteomes" id="UP001345691"/>
    </source>
</evidence>
<feature type="region of interest" description="Disordered" evidence="2">
    <location>
        <begin position="190"/>
        <end position="212"/>
    </location>
</feature>
<protein>
    <recommendedName>
        <fullName evidence="5">BZIP domain-containing protein</fullName>
    </recommendedName>
</protein>